<evidence type="ECO:0000313" key="2">
    <source>
        <dbReference type="Proteomes" id="UP001143910"/>
    </source>
</evidence>
<sequence length="1246" mass="139346">MNGDLSLSQALGGLRIANPDDSILEHYTSQTDQTAQTNAADESAEAEQQMAATRNQRSGSENIAQEPVPDNIERRTSSYGYLQANKIIPPSKFPTTSQNQLVPEAEHGSESSEQQQPRRPQAPGTTAAEPIPNRRTSRGKMDVFSRGERIQPTGYAGNPPGQPSAEEWKDRGAAIGIRREIDASGRSIVRQVKKGVRDFSFGRILGEGSYSTVYLATDRQTLKEYAIKVLEKRHIIKEKKIKYVNIEKNTLNRLTEHPGIVRLYYTFQDEASLYYVLDLCNGGELLAVLKKTGTFDVDCVRFYGAQMLDAIDYMHSRGVIHRDLKPENVLLDNQMHVKITDFGTAKLLKDPRDVQNVVQPNVGGVDHEEDRAASFVGTAEYVSPELLTHKTASKASDIWAFGCIIFQLLVGRPPFKAGSEYLTFQKIVNLEYEFPAGFPPAARDLVERCLVLDPTRRLTIEHIKNHEFFEGQQFGKGLWRTKTPRLRPYVVPPQEPTIIQLNGHLANNPSSTSPHRHQINQGKSISRPGRIITELPPPTQLDIEWSPVLTKDNERILKLADLMVISSPLQNTSNGKSADDGHKKLSRFFGGSTTKKRQRLVMVTSSGRIVLAPAGGEEKRSKQELSLLASDSSWHTQKDAKGQMVWCVDVGGNRYTFEETKGAAPPESGASYTDEWISSLERARDLAISQNILAQGAESGFSELSSAVPSRSSSIGGRTNGPDSFGINERPSRGHLTKGQEYFGFRQYRAYAQQASQRSPHATARRGGIGPMMSAGPHPAVPLTQAQIAQQQQAQVQATELAKRRSRKPTDKNIPDGIEDNIVNPESAQRYRELKDIERLLDATITRKRLDVLDNTQQATKLTKTLRIWISNTVQDQIWQGNVPNSDSFDFSGAVEASYRVKIEGRLLDDETEENKPKSGAVDYAKEDTGDMMDEDAVVNEKRSGAASRLKLSHFFKAMSVDFDRSRFRNGAEQSVDWKKPDAALRNPSASNLSPAADFDEITFKRNGDENANITINLIRHETPDRYQLSPELADVVDMKESTQQEAVMGLWEYIRQRGLQEDEEKRNFRCDELLKKIVGRGDVGFIPMLNDYVTQHLRPLPPVSLPYTIRVDQEFHKDPQPTIYDVQVTIDDPVRITLQELINNPQYLSMLKDISGLDEQLARLVQALSSSKAKHTFMKSLGDDPAIFVRNWLSSQKRDLEVIMGEGSHGGDNGYGDEWRRGGSNSIWATQTARESVNVLLSRQR</sequence>
<name>A0ACC1P0Z9_9HYPO</name>
<reference evidence="1" key="1">
    <citation type="submission" date="2022-08" db="EMBL/GenBank/DDBJ databases">
        <title>Genome Sequence of Lecanicillium fungicola.</title>
        <authorList>
            <person name="Buettner E."/>
        </authorList>
    </citation>
    <scope>NUCLEOTIDE SEQUENCE</scope>
    <source>
        <strain evidence="1">Babe33</strain>
    </source>
</reference>
<accession>A0ACC1P0Z9</accession>
<dbReference type="EMBL" id="JANJQO010000001">
    <property type="protein sequence ID" value="KAJ2984339.1"/>
    <property type="molecule type" value="Genomic_DNA"/>
</dbReference>
<gene>
    <name evidence="1" type="ORF">NQ176_g20</name>
</gene>
<keyword evidence="2" id="KW-1185">Reference proteome</keyword>
<comment type="caution">
    <text evidence="1">The sequence shown here is derived from an EMBL/GenBank/DDBJ whole genome shotgun (WGS) entry which is preliminary data.</text>
</comment>
<organism evidence="1 2">
    <name type="scientific">Zarea fungicola</name>
    <dbReference type="NCBI Taxonomy" id="93591"/>
    <lineage>
        <taxon>Eukaryota</taxon>
        <taxon>Fungi</taxon>
        <taxon>Dikarya</taxon>
        <taxon>Ascomycota</taxon>
        <taxon>Pezizomycotina</taxon>
        <taxon>Sordariomycetes</taxon>
        <taxon>Hypocreomycetidae</taxon>
        <taxon>Hypocreales</taxon>
        <taxon>Cordycipitaceae</taxon>
        <taxon>Zarea</taxon>
    </lineage>
</organism>
<dbReference type="Proteomes" id="UP001143910">
    <property type="component" value="Unassembled WGS sequence"/>
</dbReference>
<protein>
    <submittedName>
        <fullName evidence="1">Uncharacterized protein</fullName>
    </submittedName>
</protein>
<proteinExistence type="predicted"/>
<evidence type="ECO:0000313" key="1">
    <source>
        <dbReference type="EMBL" id="KAJ2984339.1"/>
    </source>
</evidence>